<feature type="compositionally biased region" description="Basic and acidic residues" evidence="1">
    <location>
        <begin position="1071"/>
        <end position="1081"/>
    </location>
</feature>
<evidence type="ECO:0000313" key="5">
    <source>
        <dbReference type="Proteomes" id="UP000002729"/>
    </source>
</evidence>
<proteinExistence type="predicted"/>
<feature type="transmembrane region" description="Helical" evidence="2">
    <location>
        <begin position="1159"/>
        <end position="1180"/>
    </location>
</feature>
<gene>
    <name evidence="4" type="ORF">AURANDRAFT_61636</name>
</gene>
<evidence type="ECO:0000256" key="2">
    <source>
        <dbReference type="SAM" id="Phobius"/>
    </source>
</evidence>
<protein>
    <recommendedName>
        <fullName evidence="3">PH domain-containing protein</fullName>
    </recommendedName>
</protein>
<feature type="transmembrane region" description="Helical" evidence="2">
    <location>
        <begin position="1121"/>
        <end position="1138"/>
    </location>
</feature>
<dbReference type="SUPFAM" id="SSF49562">
    <property type="entry name" value="C2 domain (Calcium/lipid-binding domain, CaLB)"/>
    <property type="match status" value="1"/>
</dbReference>
<dbReference type="Pfam" id="PF00168">
    <property type="entry name" value="C2"/>
    <property type="match status" value="2"/>
</dbReference>
<evidence type="ECO:0000259" key="3">
    <source>
        <dbReference type="PROSITE" id="PS50003"/>
    </source>
</evidence>
<dbReference type="InterPro" id="IPR001849">
    <property type="entry name" value="PH_domain"/>
</dbReference>
<dbReference type="Gene3D" id="2.60.40.150">
    <property type="entry name" value="C2 domain"/>
    <property type="match status" value="2"/>
</dbReference>
<dbReference type="PROSITE" id="PS50003">
    <property type="entry name" value="PH_DOMAIN"/>
    <property type="match status" value="1"/>
</dbReference>
<dbReference type="InterPro" id="IPR035892">
    <property type="entry name" value="C2_domain_sf"/>
</dbReference>
<dbReference type="Pfam" id="PF00169">
    <property type="entry name" value="PH"/>
    <property type="match status" value="1"/>
</dbReference>
<dbReference type="EMBL" id="GL833122">
    <property type="protein sequence ID" value="EGB11684.1"/>
    <property type="molecule type" value="Genomic_DNA"/>
</dbReference>
<name>F0Y0T9_AURAN</name>
<dbReference type="CDD" id="cd00030">
    <property type="entry name" value="C2"/>
    <property type="match status" value="2"/>
</dbReference>
<feature type="region of interest" description="Disordered" evidence="1">
    <location>
        <begin position="1069"/>
        <end position="1106"/>
    </location>
</feature>
<reference evidence="4 5" key="1">
    <citation type="journal article" date="2011" name="Proc. Natl. Acad. Sci. U.S.A.">
        <title>Niche of harmful alga Aureococcus anophagefferens revealed through ecogenomics.</title>
        <authorList>
            <person name="Gobler C.J."/>
            <person name="Berry D.L."/>
            <person name="Dyhrman S.T."/>
            <person name="Wilhelm S.W."/>
            <person name="Salamov A."/>
            <person name="Lobanov A.V."/>
            <person name="Zhang Y."/>
            <person name="Collier J.L."/>
            <person name="Wurch L.L."/>
            <person name="Kustka A.B."/>
            <person name="Dill B.D."/>
            <person name="Shah M."/>
            <person name="VerBerkmoes N.C."/>
            <person name="Kuo A."/>
            <person name="Terry A."/>
            <person name="Pangilinan J."/>
            <person name="Lindquist E.A."/>
            <person name="Lucas S."/>
            <person name="Paulsen I.T."/>
            <person name="Hattenrath-Lehmann T.K."/>
            <person name="Talmage S.C."/>
            <person name="Walker E.A."/>
            <person name="Koch F."/>
            <person name="Burson A.M."/>
            <person name="Marcoval M.A."/>
            <person name="Tang Y.Z."/>
            <person name="Lecleir G.R."/>
            <person name="Coyne K.J."/>
            <person name="Berg G.M."/>
            <person name="Bertrand E.M."/>
            <person name="Saito M.A."/>
            <person name="Gladyshev V.N."/>
            <person name="Grigoriev I.V."/>
        </authorList>
    </citation>
    <scope>NUCLEOTIDE SEQUENCE [LARGE SCALE GENOMIC DNA]</scope>
    <source>
        <strain evidence="5">CCMP 1984</strain>
    </source>
</reference>
<dbReference type="Proteomes" id="UP000002729">
    <property type="component" value="Unassembled WGS sequence"/>
</dbReference>
<feature type="transmembrane region" description="Helical" evidence="2">
    <location>
        <begin position="1282"/>
        <end position="1307"/>
    </location>
</feature>
<dbReference type="InterPro" id="IPR000008">
    <property type="entry name" value="C2_dom"/>
</dbReference>
<evidence type="ECO:0000256" key="1">
    <source>
        <dbReference type="SAM" id="MobiDB-lite"/>
    </source>
</evidence>
<feature type="transmembrane region" description="Helical" evidence="2">
    <location>
        <begin position="1200"/>
        <end position="1220"/>
    </location>
</feature>
<feature type="domain" description="PH" evidence="3">
    <location>
        <begin position="5"/>
        <end position="119"/>
    </location>
</feature>
<dbReference type="GeneID" id="20223556"/>
<keyword evidence="2" id="KW-0812">Transmembrane</keyword>
<dbReference type="InParanoid" id="F0Y0T9"/>
<feature type="transmembrane region" description="Helical" evidence="2">
    <location>
        <begin position="1240"/>
        <end position="1262"/>
    </location>
</feature>
<keyword evidence="5" id="KW-1185">Reference proteome</keyword>
<evidence type="ECO:0000313" key="4">
    <source>
        <dbReference type="EMBL" id="EGB11684.1"/>
    </source>
</evidence>
<feature type="transmembrane region" description="Helical" evidence="2">
    <location>
        <begin position="1339"/>
        <end position="1361"/>
    </location>
</feature>
<organism evidence="5">
    <name type="scientific">Aureococcus anophagefferens</name>
    <name type="common">Harmful bloom alga</name>
    <dbReference type="NCBI Taxonomy" id="44056"/>
    <lineage>
        <taxon>Eukaryota</taxon>
        <taxon>Sar</taxon>
        <taxon>Stramenopiles</taxon>
        <taxon>Ochrophyta</taxon>
        <taxon>Pelagophyceae</taxon>
        <taxon>Pelagomonadales</taxon>
        <taxon>Pelagomonadaceae</taxon>
        <taxon>Aureococcus</taxon>
    </lineage>
</organism>
<dbReference type="OrthoDB" id="1562946at2759"/>
<sequence length="1490" mass="162494">MPSAPPIIDGVLARKDHRGTWAKRYFRTHKYNLNYYTSNLSAIEKSFDASGEHFKYRAIGSPTEVFRLELLLKVEKREGNVFYFEIEDPDDDEIEEFELRCSDEKAAARWAEAIEELAKRANEDKLRIGTLHIEVDGGFLIGKHAARSPTVRLELDFPARDAIDVVPEVAATSEDATSKVDADLLYENLDEADDAVARCPALRLDAHLPCHASSAKFVLALVEDAEAHAAATSPEVTGERSPTERLLGADLSCADQSALADAQHSFHSAIGKHVYGDSLEASRVAPEDDAEAEPAKLQGVVLAKRVGHLFELQEQRAIWVSQMVGSLPEASGFGRSAIDGGRENDQVGPDGSKPSKPGYKWYALLDDKGEKVAAVLHAHVWFAEDPIAVVDGALERLECPDHESAGFDTAVLQSAIDRASTVLASMQLIGKALDDFTHWVEPKKTAAIYALMVYLAWRWPHAGMAYFPVGMLLPILYAAPPRVRRALGKPSEAESSADGRGVATCRVAVLEARGLAAADDNITTEASSDPYVAIVTAPGEPPPEVAEARTPTLVGVTESIYGTLAPVWDAGQVEEAADGGDRDKQETCFLAPSLSLQNMGLSSSGSPDACHISSHAIHHIGDRRLGKCARPSIDFRSAWDLDDGRTFARAAWRIPVLQTTDHETGEPTPWDKNPDCLDLEVFDEDLASADDFMGKVRLKISDLADGQVREAWFALGKSDGAKDAAIVADVLKDAAPDCEEPLGAIKIRVQLETDPGHLKPPDAAEMKLITSLLETTVNRYEDADAKESGAKGMMAQYDEMMLMMKRTQNSALNAVGKLERIFGLLTWEHPIKTGGFVAGLIFGIFYCVYVPSSWVMVSAFTYELANQGSILLSLKPGEVHKDHMIGNTIASLPSTVQKTKALAVKNKFAAAQDKRLSDDLRLHLRLGYGTIDFQKLIYSWNDKKKHWSKHYVVINGHNLYVWKSAKAALENHAPIIRLTCSKPVQQHSPKEDSNLLDALVPHLLKSIPSKALTVLTVPATPHTHYLADHLPPGAAAHPITAAVQKALEATETKRVKRAESRASMIASTADHPADLTNEQHFDAPASPTVQDKAKAPPPRSPHDDDDDDWFLAAPDKRFRDVGVLAAIFVIIVILLGHGRTLRTWHDDHRARGGNKTLRLFVCIQCAHLMWVLHLGLTAARGVATLSTGHNWIFGRLACEAAARLVSSLYTSGYALLGGFFRWKFAASRSRAAAKTRAERWLVKFADACLCGFAACVACWIVNPFSDRAADNGPRECGLKRDFWFASFVGTGYVLWMGVSGSLLFLFLNPLLESVRKADERSGVQSDELLRAVVRRNFECFAVSFVSGVVVASAIVLESVLVEDDKTSRGLATCSTLGPALDMYVNSACALHSLNLQFAGGGAVDRAKLWWRGGDGDGRGSLAWAARSTRASAGRRSSWKLMGASRLRRQRPFPLRFSRHASALELARASERVSERASEAAAPPEAPDPVV</sequence>
<dbReference type="KEGG" id="aaf:AURANDRAFT_61636"/>
<accession>F0Y0T9</accession>
<dbReference type="RefSeq" id="XP_009034027.1">
    <property type="nucleotide sequence ID" value="XM_009035779.1"/>
</dbReference>
<dbReference type="SUPFAM" id="SSF50729">
    <property type="entry name" value="PH domain-like"/>
    <property type="match status" value="1"/>
</dbReference>
<dbReference type="InterPro" id="IPR011993">
    <property type="entry name" value="PH-like_dom_sf"/>
</dbReference>
<dbReference type="Gene3D" id="2.30.29.30">
    <property type="entry name" value="Pleckstrin-homology domain (PH domain)/Phosphotyrosine-binding domain (PTB)"/>
    <property type="match status" value="1"/>
</dbReference>
<keyword evidence="2" id="KW-1133">Transmembrane helix</keyword>
<keyword evidence="2" id="KW-0472">Membrane</keyword>
<dbReference type="SMART" id="SM00233">
    <property type="entry name" value="PH"/>
    <property type="match status" value="1"/>
</dbReference>